<dbReference type="AlphaFoldDB" id="A0A2S5B983"/>
<dbReference type="GO" id="GO:0005874">
    <property type="term" value="C:microtubule"/>
    <property type="evidence" value="ECO:0007669"/>
    <property type="project" value="UniProtKB-KW"/>
</dbReference>
<evidence type="ECO:0000256" key="7">
    <source>
        <dbReference type="ARBA" id="ARBA00022816"/>
    </source>
</evidence>
<keyword evidence="11" id="KW-0539">Nucleus</keyword>
<accession>A0A2S5B983</accession>
<keyword evidence="7" id="KW-0509">mRNA transport</keyword>
<gene>
    <name evidence="14" type="ORF">BMF94_3675</name>
</gene>
<comment type="similarity">
    <text evidence="3 12">Belongs to the dynein light chain family.</text>
</comment>
<evidence type="ECO:0000256" key="9">
    <source>
        <dbReference type="ARBA" id="ARBA00023017"/>
    </source>
</evidence>
<dbReference type="EMBL" id="PJQD01000038">
    <property type="protein sequence ID" value="POY73340.1"/>
    <property type="molecule type" value="Genomic_DNA"/>
</dbReference>
<dbReference type="GO" id="GO:0005634">
    <property type="term" value="C:nucleus"/>
    <property type="evidence" value="ECO:0007669"/>
    <property type="project" value="UniProtKB-SubCell"/>
</dbReference>
<name>A0A2S5B983_9BASI</name>
<evidence type="ECO:0000256" key="11">
    <source>
        <dbReference type="ARBA" id="ARBA00023242"/>
    </source>
</evidence>
<proteinExistence type="inferred from homology"/>
<keyword evidence="15" id="KW-1185">Reference proteome</keyword>
<dbReference type="PANTHER" id="PTHR11886">
    <property type="entry name" value="DYNEIN LIGHT CHAIN"/>
    <property type="match status" value="1"/>
</dbReference>
<dbReference type="FunFam" id="3.30.740.10:FF:000005">
    <property type="entry name" value="Dynein light chain"/>
    <property type="match status" value="1"/>
</dbReference>
<keyword evidence="4 12" id="KW-0813">Transport</keyword>
<comment type="subcellular location">
    <subcellularLocation>
        <location evidence="2 12">Cytoplasm</location>
        <location evidence="2 12">Cytoskeleton</location>
    </subcellularLocation>
    <subcellularLocation>
        <location evidence="1">Nucleus</location>
    </subcellularLocation>
</comment>
<dbReference type="Gene3D" id="3.30.740.10">
    <property type="entry name" value="Protein Inhibitor Of Neuronal Nitric Oxide Synthase"/>
    <property type="match status" value="1"/>
</dbReference>
<comment type="subunit">
    <text evidence="12">Cytoplasmic dynein consists of two catalytic heavy chains (HCs) and a number of non-catalytic subunits which present intermediate chains (ICs), light intermediate chains (LICs) and light chains (LCs).</text>
</comment>
<feature type="compositionally biased region" description="Polar residues" evidence="13">
    <location>
        <begin position="1"/>
        <end position="15"/>
    </location>
</feature>
<evidence type="ECO:0000256" key="13">
    <source>
        <dbReference type="SAM" id="MobiDB-lite"/>
    </source>
</evidence>
<dbReference type="InterPro" id="IPR037177">
    <property type="entry name" value="DLC_sf"/>
</dbReference>
<dbReference type="PANTHER" id="PTHR11886:SF35">
    <property type="entry name" value="DYNEIN LIGHT CHAIN"/>
    <property type="match status" value="1"/>
</dbReference>
<protein>
    <recommendedName>
        <fullName evidence="12">Dynein light chain</fullName>
    </recommendedName>
</protein>
<evidence type="ECO:0000256" key="4">
    <source>
        <dbReference type="ARBA" id="ARBA00022448"/>
    </source>
</evidence>
<sequence>MAGSDTLENSSNAPQGPQPIIKSADMSDEMQKVAIEVAREAMKAENAEEKDIAAYIKKDFDKRYGPTWHAVVGKNYGSYCTHETGNFLYWYMGNIAILLFKAG</sequence>
<evidence type="ECO:0000256" key="2">
    <source>
        <dbReference type="ARBA" id="ARBA00004245"/>
    </source>
</evidence>
<comment type="caution">
    <text evidence="14">The sequence shown here is derived from an EMBL/GenBank/DDBJ whole genome shotgun (WGS) entry which is preliminary data.</text>
</comment>
<dbReference type="OrthoDB" id="10033309at2759"/>
<keyword evidence="8" id="KW-0653">Protein transport</keyword>
<evidence type="ECO:0000313" key="15">
    <source>
        <dbReference type="Proteomes" id="UP000237144"/>
    </source>
</evidence>
<keyword evidence="5 12" id="KW-0963">Cytoplasm</keyword>
<evidence type="ECO:0000256" key="10">
    <source>
        <dbReference type="ARBA" id="ARBA00023212"/>
    </source>
</evidence>
<organism evidence="14 15">
    <name type="scientific">Rhodotorula taiwanensis</name>
    <dbReference type="NCBI Taxonomy" id="741276"/>
    <lineage>
        <taxon>Eukaryota</taxon>
        <taxon>Fungi</taxon>
        <taxon>Dikarya</taxon>
        <taxon>Basidiomycota</taxon>
        <taxon>Pucciniomycotina</taxon>
        <taxon>Microbotryomycetes</taxon>
        <taxon>Sporidiobolales</taxon>
        <taxon>Sporidiobolaceae</taxon>
        <taxon>Rhodotorula</taxon>
    </lineage>
</organism>
<dbReference type="SUPFAM" id="SSF54648">
    <property type="entry name" value="DLC"/>
    <property type="match status" value="1"/>
</dbReference>
<evidence type="ECO:0000313" key="14">
    <source>
        <dbReference type="EMBL" id="POY73340.1"/>
    </source>
</evidence>
<dbReference type="SMART" id="SM01375">
    <property type="entry name" value="Dynein_light"/>
    <property type="match status" value="1"/>
</dbReference>
<feature type="region of interest" description="Disordered" evidence="13">
    <location>
        <begin position="1"/>
        <end position="26"/>
    </location>
</feature>
<dbReference type="GO" id="GO:0051028">
    <property type="term" value="P:mRNA transport"/>
    <property type="evidence" value="ECO:0007669"/>
    <property type="project" value="UniProtKB-KW"/>
</dbReference>
<dbReference type="Proteomes" id="UP000237144">
    <property type="component" value="Unassembled WGS sequence"/>
</dbReference>
<dbReference type="GO" id="GO:0005868">
    <property type="term" value="C:cytoplasmic dynein complex"/>
    <property type="evidence" value="ECO:0007669"/>
    <property type="project" value="TreeGrafter"/>
</dbReference>
<dbReference type="Pfam" id="PF01221">
    <property type="entry name" value="Dynein_light"/>
    <property type="match status" value="1"/>
</dbReference>
<dbReference type="STRING" id="741276.A0A2S5B983"/>
<evidence type="ECO:0000256" key="12">
    <source>
        <dbReference type="RuleBase" id="RU365010"/>
    </source>
</evidence>
<evidence type="ECO:0000256" key="3">
    <source>
        <dbReference type="ARBA" id="ARBA00010156"/>
    </source>
</evidence>
<dbReference type="GO" id="GO:0015031">
    <property type="term" value="P:protein transport"/>
    <property type="evidence" value="ECO:0007669"/>
    <property type="project" value="UniProtKB-KW"/>
</dbReference>
<evidence type="ECO:0000256" key="1">
    <source>
        <dbReference type="ARBA" id="ARBA00004123"/>
    </source>
</evidence>
<keyword evidence="12" id="KW-0505">Motor protein</keyword>
<keyword evidence="6 12" id="KW-0493">Microtubule</keyword>
<evidence type="ECO:0000256" key="6">
    <source>
        <dbReference type="ARBA" id="ARBA00022701"/>
    </source>
</evidence>
<evidence type="ECO:0000256" key="8">
    <source>
        <dbReference type="ARBA" id="ARBA00022927"/>
    </source>
</evidence>
<reference evidence="14 15" key="1">
    <citation type="journal article" date="2018" name="Front. Microbiol.">
        <title>Prospects for Fungal Bioremediation of Acidic Radioactive Waste Sites: Characterization and Genome Sequence of Rhodotorula taiwanensis MD1149.</title>
        <authorList>
            <person name="Tkavc R."/>
            <person name="Matrosova V.Y."/>
            <person name="Grichenko O.E."/>
            <person name="Gostincar C."/>
            <person name="Volpe R.P."/>
            <person name="Klimenkova P."/>
            <person name="Gaidamakova E.K."/>
            <person name="Zhou C.E."/>
            <person name="Stewart B.J."/>
            <person name="Lyman M.G."/>
            <person name="Malfatti S.A."/>
            <person name="Rubinfeld B."/>
            <person name="Courtot M."/>
            <person name="Singh J."/>
            <person name="Dalgard C.L."/>
            <person name="Hamilton T."/>
            <person name="Frey K.G."/>
            <person name="Gunde-Cimerman N."/>
            <person name="Dugan L."/>
            <person name="Daly M.J."/>
        </authorList>
    </citation>
    <scope>NUCLEOTIDE SEQUENCE [LARGE SCALE GENOMIC DNA]</scope>
    <source>
        <strain evidence="14 15">MD1149</strain>
    </source>
</reference>
<dbReference type="InterPro" id="IPR001372">
    <property type="entry name" value="Dynein_light_chain_typ-1/2"/>
</dbReference>
<dbReference type="GO" id="GO:0045505">
    <property type="term" value="F:dynein intermediate chain binding"/>
    <property type="evidence" value="ECO:0007669"/>
    <property type="project" value="TreeGrafter"/>
</dbReference>
<evidence type="ECO:0000256" key="5">
    <source>
        <dbReference type="ARBA" id="ARBA00022490"/>
    </source>
</evidence>
<dbReference type="CDD" id="cd21452">
    <property type="entry name" value="DLC-like_DYNLL1_DYNLL2"/>
    <property type="match status" value="1"/>
</dbReference>
<dbReference type="GO" id="GO:0007017">
    <property type="term" value="P:microtubule-based process"/>
    <property type="evidence" value="ECO:0007669"/>
    <property type="project" value="InterPro"/>
</dbReference>
<comment type="function">
    <text evidence="12">Acts as one of several non-catalytic accessory components of the cytoplasmic dynein complex that are thought to be involved in linking dynein to cargos and to adapter proteins that regulate dynein function. Cytoplasmic dynein acts as a motor for the intracellular retrograde motility of vesicles and organelles along microtubules. May play a role in changing or maintaining the spatial distribution of cytoskeletal structures.</text>
</comment>
<keyword evidence="10 12" id="KW-0206">Cytoskeleton</keyword>
<keyword evidence="9 12" id="KW-0243">Dynein</keyword>